<evidence type="ECO:0000313" key="10">
    <source>
        <dbReference type="EMBL" id="OIZ94322.1"/>
    </source>
</evidence>
<comment type="pathway">
    <text evidence="1 7">Pyrimidine metabolism; UMP biosynthesis via de novo pathway; (S)-dihydroorotate from bicarbonate: step 2/3.</text>
</comment>
<dbReference type="Gene3D" id="3.40.50.1370">
    <property type="entry name" value="Aspartate/ornithine carbamoyltransferase"/>
    <property type="match status" value="2"/>
</dbReference>
<sequence length="307" mass="34619">MPKMLDKKDIISIRDLALSEVNSILNLAKKFKKSLSKKFLLDKIIAHCFFEPSTRTRLSFETATLRLGGQVIGFSGSENTSIQKGEDLQDTIKTISYYADLIIIRHPLEGSARLAAEVSNKAVINAGDGANQHPTQALADLFTIQEMQGNLEGLSIALVGDLKYGRAVHSLVQLCALFNMRLFLISPSLLTLPEVICDELKHKGIRFSFHSSLDEVISKIDILYMTRLQQERFTQSEHQLFEDQYILTPDKLKKVKTNLNILHPLPRGREIDKAVDETPYALYFKQVVNAVYIRQAVLSLLLDKVTF</sequence>
<feature type="binding site" evidence="7">
    <location>
        <position position="84"/>
    </location>
    <ligand>
        <name>L-aspartate</name>
        <dbReference type="ChEBI" id="CHEBI:29991"/>
    </ligand>
</feature>
<feature type="binding site" evidence="7">
    <location>
        <position position="265"/>
    </location>
    <ligand>
        <name>carbamoyl phosphate</name>
        <dbReference type="ChEBI" id="CHEBI:58228"/>
    </ligand>
</feature>
<dbReference type="GO" id="GO:0005829">
    <property type="term" value="C:cytosol"/>
    <property type="evidence" value="ECO:0007669"/>
    <property type="project" value="TreeGrafter"/>
</dbReference>
<dbReference type="RefSeq" id="WP_071662814.1">
    <property type="nucleotide sequence ID" value="NZ_LUKY01000033.1"/>
</dbReference>
<feature type="binding site" evidence="7">
    <location>
        <position position="105"/>
    </location>
    <ligand>
        <name>carbamoyl phosphate</name>
        <dbReference type="ChEBI" id="CHEBI:58228"/>
    </ligand>
</feature>
<dbReference type="InterPro" id="IPR036901">
    <property type="entry name" value="Asp/Orn_carbamoylTrfase_sf"/>
</dbReference>
<dbReference type="FunFam" id="3.40.50.1370:FF:000001">
    <property type="entry name" value="Aspartate carbamoyltransferase"/>
    <property type="match status" value="1"/>
</dbReference>
<keyword evidence="4 7" id="KW-0665">Pyrimidine biosynthesis</keyword>
<dbReference type="UniPathway" id="UPA00070">
    <property type="reaction ID" value="UER00116"/>
</dbReference>
<feature type="binding site" evidence="7">
    <location>
        <position position="133"/>
    </location>
    <ligand>
        <name>carbamoyl phosphate</name>
        <dbReference type="ChEBI" id="CHEBI:58228"/>
    </ligand>
</feature>
<dbReference type="GO" id="GO:0006520">
    <property type="term" value="P:amino acid metabolic process"/>
    <property type="evidence" value="ECO:0007669"/>
    <property type="project" value="InterPro"/>
</dbReference>
<dbReference type="EC" id="2.1.3.2" evidence="7"/>
<dbReference type="PANTHER" id="PTHR45753">
    <property type="entry name" value="ORNITHINE CARBAMOYLTRANSFERASE, MITOCHONDRIAL"/>
    <property type="match status" value="1"/>
</dbReference>
<evidence type="ECO:0000256" key="5">
    <source>
        <dbReference type="ARBA" id="ARBA00043884"/>
    </source>
</evidence>
<feature type="binding site" evidence="7">
    <location>
        <position position="55"/>
    </location>
    <ligand>
        <name>carbamoyl phosphate</name>
        <dbReference type="ChEBI" id="CHEBI:58228"/>
    </ligand>
</feature>
<dbReference type="STRING" id="1225476.A1D18_05625"/>
<dbReference type="InterPro" id="IPR006130">
    <property type="entry name" value="Asp/Orn_carbamoylTrfase"/>
</dbReference>
<dbReference type="PROSITE" id="PS00097">
    <property type="entry name" value="CARBAMOYLTRANSFERASE"/>
    <property type="match status" value="1"/>
</dbReference>
<evidence type="ECO:0000256" key="6">
    <source>
        <dbReference type="ARBA" id="ARBA00048859"/>
    </source>
</evidence>
<dbReference type="PRINTS" id="PR00101">
    <property type="entry name" value="ATCASE"/>
</dbReference>
<feature type="binding site" evidence="7">
    <location>
        <position position="166"/>
    </location>
    <ligand>
        <name>L-aspartate</name>
        <dbReference type="ChEBI" id="CHEBI:29991"/>
    </ligand>
</feature>
<gene>
    <name evidence="7" type="primary">pyrB</name>
    <name evidence="10" type="ORF">A1D18_05625</name>
</gene>
<dbReference type="Pfam" id="PF02729">
    <property type="entry name" value="OTCace_N"/>
    <property type="match status" value="1"/>
</dbReference>
<evidence type="ECO:0000259" key="9">
    <source>
        <dbReference type="Pfam" id="PF02729"/>
    </source>
</evidence>
<organism evidence="10 11">
    <name type="scientific">Candidatus Rickettsiella isopodorum</name>
    <dbReference type="NCBI Taxonomy" id="1225476"/>
    <lineage>
        <taxon>Bacteria</taxon>
        <taxon>Pseudomonadati</taxon>
        <taxon>Pseudomonadota</taxon>
        <taxon>Gammaproteobacteria</taxon>
        <taxon>Legionellales</taxon>
        <taxon>Coxiellaceae</taxon>
        <taxon>Rickettsiella</taxon>
    </lineage>
</organism>
<dbReference type="Proteomes" id="UP000183924">
    <property type="component" value="Unassembled WGS sequence"/>
</dbReference>
<dbReference type="SUPFAM" id="SSF53671">
    <property type="entry name" value="Aspartate/ornithine carbamoyltransferase"/>
    <property type="match status" value="1"/>
</dbReference>
<evidence type="ECO:0000256" key="3">
    <source>
        <dbReference type="ARBA" id="ARBA00022679"/>
    </source>
</evidence>
<dbReference type="PANTHER" id="PTHR45753:SF6">
    <property type="entry name" value="ASPARTATE CARBAMOYLTRANSFERASE"/>
    <property type="match status" value="1"/>
</dbReference>
<feature type="domain" description="Aspartate/ornithine carbamoyltransferase Asp/Orn-binding" evidence="8">
    <location>
        <begin position="152"/>
        <end position="300"/>
    </location>
</feature>
<proteinExistence type="inferred from homology"/>
<dbReference type="FunFam" id="3.40.50.1370:FF:000002">
    <property type="entry name" value="Aspartate carbamoyltransferase 2"/>
    <property type="match status" value="1"/>
</dbReference>
<evidence type="ECO:0000256" key="4">
    <source>
        <dbReference type="ARBA" id="ARBA00022975"/>
    </source>
</evidence>
<dbReference type="InterPro" id="IPR006132">
    <property type="entry name" value="Asp/Orn_carbamoyltranf_P-bd"/>
</dbReference>
<comment type="similarity">
    <text evidence="2 7">Belongs to the aspartate/ornithine carbamoyltransferase superfamily. ATCase family.</text>
</comment>
<comment type="subunit">
    <text evidence="7">Heterododecamer (2C3:3R2) of six catalytic PyrB chains organized as two trimers (C3), and six regulatory PyrI chains organized as three dimers (R2).</text>
</comment>
<reference evidence="10 11" key="1">
    <citation type="submission" date="2016-03" db="EMBL/GenBank/DDBJ databases">
        <title>Comparative genomics of Rickettsiella.</title>
        <authorList>
            <person name="Chandler C."/>
            <person name="Wang Y."/>
        </authorList>
    </citation>
    <scope>NUCLEOTIDE SEQUENCE [LARGE SCALE GENOMIC DNA]</scope>
    <source>
        <strain evidence="10 11">RCFS May 2013</strain>
    </source>
</reference>
<comment type="caution">
    <text evidence="10">The sequence shown here is derived from an EMBL/GenBank/DDBJ whole genome shotgun (WGS) entry which is preliminary data.</text>
</comment>
<dbReference type="AlphaFoldDB" id="A0A1J8NHE7"/>
<keyword evidence="3 7" id="KW-0808">Transferase</keyword>
<dbReference type="Pfam" id="PF00185">
    <property type="entry name" value="OTCace"/>
    <property type="match status" value="1"/>
</dbReference>
<comment type="catalytic activity">
    <reaction evidence="6 7">
        <text>carbamoyl phosphate + L-aspartate = N-carbamoyl-L-aspartate + phosphate + H(+)</text>
        <dbReference type="Rhea" id="RHEA:20013"/>
        <dbReference type="ChEBI" id="CHEBI:15378"/>
        <dbReference type="ChEBI" id="CHEBI:29991"/>
        <dbReference type="ChEBI" id="CHEBI:32814"/>
        <dbReference type="ChEBI" id="CHEBI:43474"/>
        <dbReference type="ChEBI" id="CHEBI:58228"/>
        <dbReference type="EC" id="2.1.3.2"/>
    </reaction>
</comment>
<comment type="function">
    <text evidence="5 7">Catalyzes the condensation of carbamoyl phosphate and aspartate to form carbamoyl aspartate and inorganic phosphate, the committed step in the de novo pyrimidine nucleotide biosynthesis pathway.</text>
</comment>
<dbReference type="NCBIfam" id="TIGR00670">
    <property type="entry name" value="asp_carb_tr"/>
    <property type="match status" value="1"/>
</dbReference>
<feature type="binding site" evidence="7">
    <location>
        <position position="227"/>
    </location>
    <ligand>
        <name>L-aspartate</name>
        <dbReference type="ChEBI" id="CHEBI:29991"/>
    </ligand>
</feature>
<feature type="binding site" evidence="7">
    <location>
        <position position="266"/>
    </location>
    <ligand>
        <name>carbamoyl phosphate</name>
        <dbReference type="ChEBI" id="CHEBI:58228"/>
    </ligand>
</feature>
<dbReference type="GO" id="GO:0006207">
    <property type="term" value="P:'de novo' pyrimidine nucleobase biosynthetic process"/>
    <property type="evidence" value="ECO:0007669"/>
    <property type="project" value="InterPro"/>
</dbReference>
<protein>
    <recommendedName>
        <fullName evidence="7">Aspartate carbamoyltransferase</fullName>
        <ecNumber evidence="7">2.1.3.2</ecNumber>
    </recommendedName>
    <alternativeName>
        <fullName evidence="7">Aspartate transcarbamylase</fullName>
        <shortName evidence="7">ATCase</shortName>
    </alternativeName>
</protein>
<dbReference type="HAMAP" id="MF_00001">
    <property type="entry name" value="Asp_carb_tr"/>
    <property type="match status" value="1"/>
</dbReference>
<feature type="binding site" evidence="7">
    <location>
        <position position="56"/>
    </location>
    <ligand>
        <name>carbamoyl phosphate</name>
        <dbReference type="ChEBI" id="CHEBI:58228"/>
    </ligand>
</feature>
<evidence type="ECO:0000256" key="7">
    <source>
        <dbReference type="HAMAP-Rule" id="MF_00001"/>
    </source>
</evidence>
<dbReference type="InterPro" id="IPR002082">
    <property type="entry name" value="Asp_carbamoyltransf"/>
</dbReference>
<evidence type="ECO:0000256" key="1">
    <source>
        <dbReference type="ARBA" id="ARBA00004852"/>
    </source>
</evidence>
<dbReference type="GO" id="GO:0044205">
    <property type="term" value="P:'de novo' UMP biosynthetic process"/>
    <property type="evidence" value="ECO:0007669"/>
    <property type="project" value="UniProtKB-UniRule"/>
</dbReference>
<keyword evidence="11" id="KW-1185">Reference proteome</keyword>
<feature type="binding site" evidence="7">
    <location>
        <position position="136"/>
    </location>
    <ligand>
        <name>carbamoyl phosphate</name>
        <dbReference type="ChEBI" id="CHEBI:58228"/>
    </ligand>
</feature>
<evidence type="ECO:0000313" key="11">
    <source>
        <dbReference type="Proteomes" id="UP000183924"/>
    </source>
</evidence>
<name>A0A1J8NHE7_9COXI</name>
<dbReference type="InterPro" id="IPR006131">
    <property type="entry name" value="Asp_carbamoyltransf_Asp/Orn-bd"/>
</dbReference>
<dbReference type="NCBIfam" id="NF002032">
    <property type="entry name" value="PRK00856.1"/>
    <property type="match status" value="1"/>
</dbReference>
<dbReference type="PRINTS" id="PR00100">
    <property type="entry name" value="AOTCASE"/>
</dbReference>
<evidence type="ECO:0000256" key="2">
    <source>
        <dbReference type="ARBA" id="ARBA00008896"/>
    </source>
</evidence>
<feature type="domain" description="Aspartate/ornithine carbamoyltransferase carbamoyl-P binding" evidence="9">
    <location>
        <begin position="8"/>
        <end position="146"/>
    </location>
</feature>
<evidence type="ECO:0000259" key="8">
    <source>
        <dbReference type="Pfam" id="PF00185"/>
    </source>
</evidence>
<dbReference type="EMBL" id="LUKY01000033">
    <property type="protein sequence ID" value="OIZ94322.1"/>
    <property type="molecule type" value="Genomic_DNA"/>
</dbReference>
<dbReference type="GO" id="GO:0016597">
    <property type="term" value="F:amino acid binding"/>
    <property type="evidence" value="ECO:0007669"/>
    <property type="project" value="InterPro"/>
</dbReference>
<dbReference type="GO" id="GO:0004070">
    <property type="term" value="F:aspartate carbamoyltransferase activity"/>
    <property type="evidence" value="ECO:0007669"/>
    <property type="project" value="UniProtKB-UniRule"/>
</dbReference>
<accession>A0A1J8NHE7</accession>
<dbReference type="OrthoDB" id="9774690at2"/>